<feature type="transmembrane region" description="Helical" evidence="1">
    <location>
        <begin position="144"/>
        <end position="163"/>
    </location>
</feature>
<dbReference type="RefSeq" id="WP_121979515.1">
    <property type="nucleotide sequence ID" value="NZ_JBHTLH010000010.1"/>
</dbReference>
<dbReference type="Pfam" id="PF12822">
    <property type="entry name" value="ECF_trnsprt"/>
    <property type="match status" value="1"/>
</dbReference>
<dbReference type="Gene3D" id="1.10.1760.20">
    <property type="match status" value="1"/>
</dbReference>
<gene>
    <name evidence="2" type="ORF">ACFQ22_04055</name>
</gene>
<keyword evidence="1" id="KW-1133">Transmembrane helix</keyword>
<dbReference type="EMBL" id="JBHTLH010000010">
    <property type="protein sequence ID" value="MFD1124533.1"/>
    <property type="molecule type" value="Genomic_DNA"/>
</dbReference>
<dbReference type="Proteomes" id="UP001597156">
    <property type="component" value="Unassembled WGS sequence"/>
</dbReference>
<dbReference type="NCBIfam" id="TIGR04518">
    <property type="entry name" value="ECF_S_folT_fam"/>
    <property type="match status" value="1"/>
</dbReference>
<keyword evidence="3" id="KW-1185">Reference proteome</keyword>
<name>A0ABW3PEG4_9LACO</name>
<proteinExistence type="predicted"/>
<evidence type="ECO:0000256" key="1">
    <source>
        <dbReference type="SAM" id="Phobius"/>
    </source>
</evidence>
<feature type="transmembrane region" description="Helical" evidence="1">
    <location>
        <begin position="78"/>
        <end position="97"/>
    </location>
</feature>
<reference evidence="3" key="1">
    <citation type="journal article" date="2019" name="Int. J. Syst. Evol. Microbiol.">
        <title>The Global Catalogue of Microorganisms (GCM) 10K type strain sequencing project: providing services to taxonomists for standard genome sequencing and annotation.</title>
        <authorList>
            <consortium name="The Broad Institute Genomics Platform"/>
            <consortium name="The Broad Institute Genome Sequencing Center for Infectious Disease"/>
            <person name="Wu L."/>
            <person name="Ma J."/>
        </authorList>
    </citation>
    <scope>NUCLEOTIDE SEQUENCE [LARGE SCALE GENOMIC DNA]</scope>
    <source>
        <strain evidence="3">CCUG 71848</strain>
    </source>
</reference>
<feature type="transmembrane region" description="Helical" evidence="1">
    <location>
        <begin position="109"/>
        <end position="132"/>
    </location>
</feature>
<feature type="transmembrane region" description="Helical" evidence="1">
    <location>
        <begin position="12"/>
        <end position="29"/>
    </location>
</feature>
<evidence type="ECO:0000313" key="2">
    <source>
        <dbReference type="EMBL" id="MFD1124533.1"/>
    </source>
</evidence>
<organism evidence="2 3">
    <name type="scientific">Lentilactobacillus raoultii</name>
    <dbReference type="NCBI Taxonomy" id="1987503"/>
    <lineage>
        <taxon>Bacteria</taxon>
        <taxon>Bacillati</taxon>
        <taxon>Bacillota</taxon>
        <taxon>Bacilli</taxon>
        <taxon>Lactobacillales</taxon>
        <taxon>Lactobacillaceae</taxon>
        <taxon>Lentilactobacillus</taxon>
    </lineage>
</organism>
<accession>A0ABW3PEG4</accession>
<keyword evidence="1" id="KW-0812">Transmembrane</keyword>
<keyword evidence="1" id="KW-0472">Membrane</keyword>
<dbReference type="InterPro" id="IPR024529">
    <property type="entry name" value="ECF_trnsprt_substrate-spec"/>
</dbReference>
<dbReference type="InterPro" id="IPR030949">
    <property type="entry name" value="ECF_S_folate_fam"/>
</dbReference>
<evidence type="ECO:0000313" key="3">
    <source>
        <dbReference type="Proteomes" id="UP001597156"/>
    </source>
</evidence>
<sequence length="176" mass="19510">MKSLSLGFHKLRTLDVAVLSLLLALGLIVDRFTVGTKSIQIGFGFIIIAAASYLYGPLWSSVIAALSDIIGTLTSGGVYNPGFTISAILGATIYGLFFYRQEFTLTKVIFSQLIIAIFVNTILNTLWLSMMWHTPFMGYLPIRLLKEIVITPIQIAIIYLAFISPQFERIKDKLLG</sequence>
<comment type="caution">
    <text evidence="2">The sequence shown here is derived from an EMBL/GenBank/DDBJ whole genome shotgun (WGS) entry which is preliminary data.</text>
</comment>
<protein>
    <submittedName>
        <fullName evidence="2">Folate family ECF transporter S component</fullName>
    </submittedName>
</protein>
<feature type="transmembrane region" description="Helical" evidence="1">
    <location>
        <begin position="41"/>
        <end position="66"/>
    </location>
</feature>